<sequence length="141" mass="15871">MQAAAGVAREQHVYGWSLVARAQEIELWRRAVADVFRGWDASPAAIEVARLGVSELLSNIIRHVECPQCYLRIVRVGGEAVVQVFDRSSEFPVVGRPQADADSGRGLWLLREMADRFGWEATHPRVGKIVWFACRLREASR</sequence>
<dbReference type="CDD" id="cd16936">
    <property type="entry name" value="HATPase_RsbW-like"/>
    <property type="match status" value="1"/>
</dbReference>
<keyword evidence="3" id="KW-0067">ATP-binding</keyword>
<evidence type="ECO:0000259" key="2">
    <source>
        <dbReference type="Pfam" id="PF13581"/>
    </source>
</evidence>
<dbReference type="GO" id="GO:0005524">
    <property type="term" value="F:ATP binding"/>
    <property type="evidence" value="ECO:0007669"/>
    <property type="project" value="UniProtKB-KW"/>
</dbReference>
<keyword evidence="1" id="KW-0808">Transferase</keyword>
<accession>A0A4R4TKN9</accession>
<reference evidence="3 4" key="1">
    <citation type="submission" date="2019-03" db="EMBL/GenBank/DDBJ databases">
        <title>Draft genome sequences of novel Actinobacteria.</title>
        <authorList>
            <person name="Sahin N."/>
            <person name="Ay H."/>
            <person name="Saygin H."/>
        </authorList>
    </citation>
    <scope>NUCLEOTIDE SEQUENCE [LARGE SCALE GENOMIC DNA]</scope>
    <source>
        <strain evidence="3 4">DSM 41900</strain>
    </source>
</reference>
<proteinExistence type="predicted"/>
<organism evidence="3 4">
    <name type="scientific">Streptomyces hainanensis</name>
    <dbReference type="NCBI Taxonomy" id="402648"/>
    <lineage>
        <taxon>Bacteria</taxon>
        <taxon>Bacillati</taxon>
        <taxon>Actinomycetota</taxon>
        <taxon>Actinomycetes</taxon>
        <taxon>Kitasatosporales</taxon>
        <taxon>Streptomycetaceae</taxon>
        <taxon>Streptomyces</taxon>
    </lineage>
</organism>
<gene>
    <name evidence="3" type="ORF">E1283_14940</name>
</gene>
<comment type="caution">
    <text evidence="3">The sequence shown here is derived from an EMBL/GenBank/DDBJ whole genome shotgun (WGS) entry which is preliminary data.</text>
</comment>
<name>A0A4R4TKN9_9ACTN</name>
<keyword evidence="1" id="KW-0723">Serine/threonine-protein kinase</keyword>
<keyword evidence="4" id="KW-1185">Reference proteome</keyword>
<dbReference type="InterPro" id="IPR003594">
    <property type="entry name" value="HATPase_dom"/>
</dbReference>
<dbReference type="OrthoDB" id="4301723at2"/>
<dbReference type="RefSeq" id="WP_132818520.1">
    <property type="nucleotide sequence ID" value="NZ_SMKI01000137.1"/>
</dbReference>
<keyword evidence="3" id="KW-0547">Nucleotide-binding</keyword>
<dbReference type="InterPro" id="IPR036890">
    <property type="entry name" value="HATPase_C_sf"/>
</dbReference>
<evidence type="ECO:0000256" key="1">
    <source>
        <dbReference type="ARBA" id="ARBA00022527"/>
    </source>
</evidence>
<dbReference type="Proteomes" id="UP000295345">
    <property type="component" value="Unassembled WGS sequence"/>
</dbReference>
<dbReference type="EMBL" id="SMKI01000137">
    <property type="protein sequence ID" value="TDC74659.1"/>
    <property type="molecule type" value="Genomic_DNA"/>
</dbReference>
<dbReference type="InterPro" id="IPR050267">
    <property type="entry name" value="Anti-sigma-factor_SerPK"/>
</dbReference>
<dbReference type="GO" id="GO:0004674">
    <property type="term" value="F:protein serine/threonine kinase activity"/>
    <property type="evidence" value="ECO:0007669"/>
    <property type="project" value="UniProtKB-KW"/>
</dbReference>
<protein>
    <submittedName>
        <fullName evidence="3">ATP-binding protein</fullName>
    </submittedName>
</protein>
<feature type="domain" description="Histidine kinase/HSP90-like ATPase" evidence="2">
    <location>
        <begin position="20"/>
        <end position="132"/>
    </location>
</feature>
<dbReference type="PANTHER" id="PTHR35526:SF3">
    <property type="entry name" value="ANTI-SIGMA-F FACTOR RSBW"/>
    <property type="match status" value="1"/>
</dbReference>
<dbReference type="SUPFAM" id="SSF55874">
    <property type="entry name" value="ATPase domain of HSP90 chaperone/DNA topoisomerase II/histidine kinase"/>
    <property type="match status" value="1"/>
</dbReference>
<dbReference type="Gene3D" id="3.30.565.10">
    <property type="entry name" value="Histidine kinase-like ATPase, C-terminal domain"/>
    <property type="match status" value="1"/>
</dbReference>
<dbReference type="AlphaFoldDB" id="A0A4R4TKN9"/>
<evidence type="ECO:0000313" key="4">
    <source>
        <dbReference type="Proteomes" id="UP000295345"/>
    </source>
</evidence>
<keyword evidence="1" id="KW-0418">Kinase</keyword>
<dbReference type="PANTHER" id="PTHR35526">
    <property type="entry name" value="ANTI-SIGMA-F FACTOR RSBW-RELATED"/>
    <property type="match status" value="1"/>
</dbReference>
<evidence type="ECO:0000313" key="3">
    <source>
        <dbReference type="EMBL" id="TDC74659.1"/>
    </source>
</evidence>
<dbReference type="Pfam" id="PF13581">
    <property type="entry name" value="HATPase_c_2"/>
    <property type="match status" value="1"/>
</dbReference>